<organism evidence="3 4">
    <name type="scientific">Bursaphelenchus okinawaensis</name>
    <dbReference type="NCBI Taxonomy" id="465554"/>
    <lineage>
        <taxon>Eukaryota</taxon>
        <taxon>Metazoa</taxon>
        <taxon>Ecdysozoa</taxon>
        <taxon>Nematoda</taxon>
        <taxon>Chromadorea</taxon>
        <taxon>Rhabditida</taxon>
        <taxon>Tylenchina</taxon>
        <taxon>Tylenchomorpha</taxon>
        <taxon>Aphelenchoidea</taxon>
        <taxon>Aphelenchoididae</taxon>
        <taxon>Bursaphelenchus</taxon>
    </lineage>
</organism>
<dbReference type="PANTHER" id="PTHR14882">
    <property type="entry name" value="COILED-COIL DOMAIN-CONTAINING 74A"/>
    <property type="match status" value="1"/>
</dbReference>
<keyword evidence="4" id="KW-1185">Reference proteome</keyword>
<dbReference type="EMBL" id="CAJFCW020000003">
    <property type="protein sequence ID" value="CAG9106117.1"/>
    <property type="molecule type" value="Genomic_DNA"/>
</dbReference>
<keyword evidence="1" id="KW-0175">Coiled coil</keyword>
<dbReference type="EMBL" id="CAJFDH010000003">
    <property type="protein sequence ID" value="CAD5216533.1"/>
    <property type="molecule type" value="Genomic_DNA"/>
</dbReference>
<evidence type="ECO:0000256" key="2">
    <source>
        <dbReference type="SAM" id="MobiDB-lite"/>
    </source>
</evidence>
<evidence type="ECO:0000313" key="3">
    <source>
        <dbReference type="EMBL" id="CAD5216533.1"/>
    </source>
</evidence>
<reference evidence="3" key="1">
    <citation type="submission" date="2020-09" db="EMBL/GenBank/DDBJ databases">
        <authorList>
            <person name="Kikuchi T."/>
        </authorList>
    </citation>
    <scope>NUCLEOTIDE SEQUENCE</scope>
    <source>
        <strain evidence="3">SH1</strain>
    </source>
</reference>
<protein>
    <recommendedName>
        <fullName evidence="5">CCDC92/74 N-terminal domain-containing protein</fullName>
    </recommendedName>
</protein>
<feature type="compositionally biased region" description="Low complexity" evidence="2">
    <location>
        <begin position="199"/>
        <end position="210"/>
    </location>
</feature>
<accession>A0A811KM20</accession>
<feature type="coiled-coil region" evidence="1">
    <location>
        <begin position="26"/>
        <end position="161"/>
    </location>
</feature>
<dbReference type="AlphaFoldDB" id="A0A811KM20"/>
<proteinExistence type="predicted"/>
<gene>
    <name evidence="3" type="ORF">BOKJ2_LOCUS6635</name>
</gene>
<dbReference type="InterPro" id="IPR040370">
    <property type="entry name" value="CCDC74A/CCDC74B/CCDC92"/>
</dbReference>
<evidence type="ECO:0000256" key="1">
    <source>
        <dbReference type="SAM" id="Coils"/>
    </source>
</evidence>
<dbReference type="Proteomes" id="UP000614601">
    <property type="component" value="Unassembled WGS sequence"/>
</dbReference>
<comment type="caution">
    <text evidence="3">The sequence shown here is derived from an EMBL/GenBank/DDBJ whole genome shotgun (WGS) entry which is preliminary data.</text>
</comment>
<dbReference type="Proteomes" id="UP000783686">
    <property type="component" value="Unassembled WGS sequence"/>
</dbReference>
<feature type="region of interest" description="Disordered" evidence="2">
    <location>
        <begin position="191"/>
        <end position="210"/>
    </location>
</feature>
<name>A0A811KM20_9BILA</name>
<dbReference type="PANTHER" id="PTHR14882:SF1">
    <property type="entry name" value="CCDC92 DOMAIN-CONTAINING PROTEIN"/>
    <property type="match status" value="1"/>
</dbReference>
<evidence type="ECO:0000313" key="4">
    <source>
        <dbReference type="Proteomes" id="UP000614601"/>
    </source>
</evidence>
<evidence type="ECO:0008006" key="5">
    <source>
        <dbReference type="Google" id="ProtNLM"/>
    </source>
</evidence>
<sequence length="307" mass="35090">MSVEVQTSTENSPTMSSEANCTPLSIHRFEDLNDKFKEKLNEALNERDEMWRKHEKEQIAYVQQQTSQMLARLHNEIERLVNKNRDLERCLHIGNIADPEEIEELESKVETLQKQNKTMKKDLSASEDRNKALAKTLEETARVYKDQVFEHENKIRQLTHELDQRTLSMTQLSTQIRNYKLREAMAQAQQRRRASCIDPPSTTTSVTLPSPVKPKAFRLFGAAQSLDNSRNKASEERGLKAPTVSSVQKLPYIGSPRRTDNYNSIEKPVPSMVRSMSAGIPPTKPHLLHALRNAHHLTTSSSFDSNS</sequence>
<dbReference type="OrthoDB" id="2155209at2759"/>
<feature type="region of interest" description="Disordered" evidence="2">
    <location>
        <begin position="1"/>
        <end position="20"/>
    </location>
</feature>